<feature type="region of interest" description="Disordered" evidence="1">
    <location>
        <begin position="74"/>
        <end position="100"/>
    </location>
</feature>
<name>A0AA39FWR5_9HYME</name>
<dbReference type="AlphaFoldDB" id="A0AA39FWR5"/>
<gene>
    <name evidence="2" type="ORF">PV328_001054</name>
</gene>
<evidence type="ECO:0000313" key="2">
    <source>
        <dbReference type="EMBL" id="KAK0176956.1"/>
    </source>
</evidence>
<keyword evidence="3" id="KW-1185">Reference proteome</keyword>
<dbReference type="Proteomes" id="UP001168990">
    <property type="component" value="Unassembled WGS sequence"/>
</dbReference>
<evidence type="ECO:0000313" key="3">
    <source>
        <dbReference type="Proteomes" id="UP001168990"/>
    </source>
</evidence>
<accession>A0AA39FWR5</accession>
<dbReference type="EMBL" id="JAQQBS010000001">
    <property type="protein sequence ID" value="KAK0176956.1"/>
    <property type="molecule type" value="Genomic_DNA"/>
</dbReference>
<proteinExistence type="predicted"/>
<evidence type="ECO:0000256" key="1">
    <source>
        <dbReference type="SAM" id="MobiDB-lite"/>
    </source>
</evidence>
<feature type="compositionally biased region" description="Low complexity" evidence="1">
    <location>
        <begin position="38"/>
        <end position="47"/>
    </location>
</feature>
<reference evidence="2" key="1">
    <citation type="journal article" date="2023" name="bioRxiv">
        <title>Scaffold-level genome assemblies of two parasitoid biocontrol wasps reveal the parthenogenesis mechanism and an associated novel virus.</title>
        <authorList>
            <person name="Inwood S."/>
            <person name="Skelly J."/>
            <person name="Guhlin J."/>
            <person name="Harrop T."/>
            <person name="Goldson S."/>
            <person name="Dearden P."/>
        </authorList>
    </citation>
    <scope>NUCLEOTIDE SEQUENCE</scope>
    <source>
        <strain evidence="2">Irish</strain>
        <tissue evidence="2">Whole body</tissue>
    </source>
</reference>
<comment type="caution">
    <text evidence="2">The sequence shown here is derived from an EMBL/GenBank/DDBJ whole genome shotgun (WGS) entry which is preliminary data.</text>
</comment>
<sequence>MENSVIQTIHIIGNHEDPRQLIEPTSSSHFNNENFKYNSTSSANNNTENYQHKKEHEVLGVRCRSIDNNGVIPLSRQKRGIDHEDHRDAPKMPNGQLHDN</sequence>
<protein>
    <submittedName>
        <fullName evidence="2">Uncharacterized protein</fullName>
    </submittedName>
</protein>
<feature type="compositionally biased region" description="Basic and acidic residues" evidence="1">
    <location>
        <begin position="79"/>
        <end position="90"/>
    </location>
</feature>
<reference evidence="2" key="2">
    <citation type="submission" date="2023-03" db="EMBL/GenBank/DDBJ databases">
        <authorList>
            <person name="Inwood S.N."/>
            <person name="Skelly J.G."/>
            <person name="Guhlin J."/>
            <person name="Harrop T.W.R."/>
            <person name="Goldson S.G."/>
            <person name="Dearden P.K."/>
        </authorList>
    </citation>
    <scope>NUCLEOTIDE SEQUENCE</scope>
    <source>
        <strain evidence="2">Irish</strain>
        <tissue evidence="2">Whole body</tissue>
    </source>
</reference>
<organism evidence="2 3">
    <name type="scientific">Microctonus aethiopoides</name>
    <dbReference type="NCBI Taxonomy" id="144406"/>
    <lineage>
        <taxon>Eukaryota</taxon>
        <taxon>Metazoa</taxon>
        <taxon>Ecdysozoa</taxon>
        <taxon>Arthropoda</taxon>
        <taxon>Hexapoda</taxon>
        <taxon>Insecta</taxon>
        <taxon>Pterygota</taxon>
        <taxon>Neoptera</taxon>
        <taxon>Endopterygota</taxon>
        <taxon>Hymenoptera</taxon>
        <taxon>Apocrita</taxon>
        <taxon>Ichneumonoidea</taxon>
        <taxon>Braconidae</taxon>
        <taxon>Euphorinae</taxon>
        <taxon>Microctonus</taxon>
    </lineage>
</organism>
<feature type="compositionally biased region" description="Polar residues" evidence="1">
    <location>
        <begin position="24"/>
        <end position="37"/>
    </location>
</feature>
<feature type="region of interest" description="Disordered" evidence="1">
    <location>
        <begin position="24"/>
        <end position="47"/>
    </location>
</feature>